<dbReference type="PANTHER" id="PTHR11465:SF9">
    <property type="entry name" value="CATALASE"/>
    <property type="match status" value="1"/>
</dbReference>
<dbReference type="SUPFAM" id="SSF56634">
    <property type="entry name" value="Heme-dependent catalase-like"/>
    <property type="match status" value="1"/>
</dbReference>
<dbReference type="SMART" id="SM01060">
    <property type="entry name" value="Catalase"/>
    <property type="match status" value="1"/>
</dbReference>
<dbReference type="PIRSF" id="PIRSF038928">
    <property type="entry name" value="Catalase_clade1-3"/>
    <property type="match status" value="1"/>
</dbReference>
<reference evidence="9 10" key="1">
    <citation type="submission" date="2009-01" db="EMBL/GenBank/DDBJ databases">
        <authorList>
            <person name="Qin X."/>
            <person name="Bachman B."/>
            <person name="Battles P."/>
            <person name="Bell A."/>
            <person name="Bess C."/>
            <person name="Bickham C."/>
            <person name="Chaboub L."/>
            <person name="Chen D."/>
            <person name="Coyle M."/>
            <person name="Deiros D.R."/>
            <person name="Dinh H."/>
            <person name="Forbes L."/>
            <person name="Fowler G."/>
            <person name="Francisco L."/>
            <person name="Fu Q."/>
            <person name="Gubbala S."/>
            <person name="Hale W."/>
            <person name="Han Y."/>
            <person name="Hemphill L."/>
            <person name="Highlander S.K."/>
            <person name="Hirani K."/>
            <person name="Hogues M."/>
            <person name="Jackson L."/>
            <person name="Jakkamsetti A."/>
            <person name="Javaid M."/>
            <person name="Jiang H."/>
            <person name="Korchina V."/>
            <person name="Kovar C."/>
            <person name="Lara F."/>
            <person name="Lee S."/>
            <person name="Mata R."/>
            <person name="Mathew T."/>
            <person name="Moen C."/>
            <person name="Morales K."/>
            <person name="Munidasa M."/>
            <person name="Nazareth L."/>
            <person name="Ngo R."/>
            <person name="Nguyen L."/>
            <person name="Okwuonu G."/>
            <person name="Ongeri F."/>
            <person name="Patil S."/>
            <person name="Petrosino J."/>
            <person name="Pham C."/>
            <person name="Pham P."/>
            <person name="Pu L.-L."/>
            <person name="Puazo M."/>
            <person name="Raj R."/>
            <person name="Reid J."/>
            <person name="Rouhana J."/>
            <person name="Saada N."/>
            <person name="Shang Y."/>
            <person name="Simmons D."/>
            <person name="Thornton R."/>
            <person name="Warren J."/>
            <person name="Weissenberger G."/>
            <person name="Zhang J."/>
            <person name="Zhang L."/>
            <person name="Zhou C."/>
            <person name="Zhu D."/>
            <person name="Muzny D."/>
            <person name="Worley K."/>
            <person name="Gibbs R."/>
        </authorList>
    </citation>
    <scope>NUCLEOTIDE SEQUENCE [LARGE SCALE GENOMIC DNA]</scope>
    <source>
        <strain evidence="9 10">ATCC 51866</strain>
    </source>
</reference>
<dbReference type="PROSITE" id="PS51402">
    <property type="entry name" value="CATALASE_3"/>
    <property type="match status" value="1"/>
</dbReference>
<keyword evidence="2 9" id="KW-0575">Peroxidase</keyword>
<organism evidence="9 10">
    <name type="scientific">Corynebacterium glucuronolyticum ATCC 51866</name>
    <dbReference type="NCBI Taxonomy" id="548478"/>
    <lineage>
        <taxon>Bacteria</taxon>
        <taxon>Bacillati</taxon>
        <taxon>Actinomycetota</taxon>
        <taxon>Actinomycetes</taxon>
        <taxon>Mycobacteriales</taxon>
        <taxon>Corynebacteriaceae</taxon>
        <taxon>Corynebacterium</taxon>
    </lineage>
</organism>
<accession>A0ABP2DQJ1</accession>
<dbReference type="InterPro" id="IPR024711">
    <property type="entry name" value="Catalase_clade1/3"/>
</dbReference>
<evidence type="ECO:0000256" key="1">
    <source>
        <dbReference type="ARBA" id="ARBA00005329"/>
    </source>
</evidence>
<evidence type="ECO:0000259" key="8">
    <source>
        <dbReference type="SMART" id="SM01060"/>
    </source>
</evidence>
<comment type="similarity">
    <text evidence="1">Belongs to the catalase family.</text>
</comment>
<keyword evidence="5 9" id="KW-0560">Oxidoreductase</keyword>
<dbReference type="InterPro" id="IPR020835">
    <property type="entry name" value="Catalase_sf"/>
</dbReference>
<dbReference type="GO" id="GO:0004096">
    <property type="term" value="F:catalase activity"/>
    <property type="evidence" value="ECO:0007669"/>
    <property type="project" value="UniProtKB-EC"/>
</dbReference>
<keyword evidence="7" id="KW-0376">Hydrogen peroxide</keyword>
<dbReference type="InterPro" id="IPR018028">
    <property type="entry name" value="Catalase"/>
</dbReference>
<dbReference type="InterPro" id="IPR010582">
    <property type="entry name" value="Catalase_immune_responsive"/>
</dbReference>
<evidence type="ECO:0000256" key="6">
    <source>
        <dbReference type="ARBA" id="ARBA00023004"/>
    </source>
</evidence>
<evidence type="ECO:0000313" key="9">
    <source>
        <dbReference type="EMBL" id="EEI62272.1"/>
    </source>
</evidence>
<evidence type="ECO:0000256" key="3">
    <source>
        <dbReference type="ARBA" id="ARBA00022617"/>
    </source>
</evidence>
<evidence type="ECO:0000256" key="2">
    <source>
        <dbReference type="ARBA" id="ARBA00022559"/>
    </source>
</evidence>
<evidence type="ECO:0000256" key="7">
    <source>
        <dbReference type="ARBA" id="ARBA00023324"/>
    </source>
</evidence>
<keyword evidence="10" id="KW-1185">Reference proteome</keyword>
<keyword evidence="3" id="KW-0349">Heme</keyword>
<feature type="domain" description="Catalase core" evidence="8">
    <location>
        <begin position="46"/>
        <end position="429"/>
    </location>
</feature>
<comment type="caution">
    <text evidence="9">The sequence shown here is derived from an EMBL/GenBank/DDBJ whole genome shotgun (WGS) entry which is preliminary data.</text>
</comment>
<dbReference type="EMBL" id="ACHF01000118">
    <property type="protein sequence ID" value="EEI62272.1"/>
    <property type="molecule type" value="Genomic_DNA"/>
</dbReference>
<dbReference type="Gene3D" id="2.40.180.10">
    <property type="entry name" value="Catalase core domain"/>
    <property type="match status" value="1"/>
</dbReference>
<dbReference type="PRINTS" id="PR00067">
    <property type="entry name" value="CATALASE"/>
</dbReference>
<protein>
    <submittedName>
        <fullName evidence="9">Catalase</fullName>
        <ecNumber evidence="9">1.11.1.6</ecNumber>
    </submittedName>
</protein>
<gene>
    <name evidence="9" type="primary">katA</name>
    <name evidence="9" type="ORF">HMPREF0293_2397</name>
</gene>
<dbReference type="Pfam" id="PF06628">
    <property type="entry name" value="Catalase-rel"/>
    <property type="match status" value="1"/>
</dbReference>
<evidence type="ECO:0000256" key="4">
    <source>
        <dbReference type="ARBA" id="ARBA00022723"/>
    </source>
</evidence>
<keyword evidence="6" id="KW-0408">Iron</keyword>
<sequence>METEHIHLLKNGRNLMTQSEKSAGESAADKVIDRGKYPATPGAHTTLRGGQPVMSEHKSISTGETGAIVLNDVHLIEKLASFDREIVPDRIPHAKGHGAFGELHITEDVSQYTKAKLFQKGTVTPMVGRFSTVAGESGSADTMRDVRGFALRFYTEDGNYDIVGNNTPVFFMRDPMKFPDFIHSQKRTPDSGLQSADMRWDYWTRAPESAHQVTYLMGDRGTPKSTRHQNGYGSHTFQWINEKGEPVWVKYHFISRQGVENLTDEEATEMAGKNPDLHRQDLFEAIERGDYPIWDVEVQIMPFEDAKTYRFNPFDVTKVWSKKDYPRKKIGYFVLNRNPRNFHAQIEQIALDPANLVPGVGLSPDKLLQGRVFAYADEQRYRIGPNYRQIPVNQPLNQVVTYTHNGPMAYEFSDPSQPPYAPNKSDVIDGLLDDGETSSSMKSYDSAEGLYINPEPNDPDFARYAYKKHAEDDDFVQARDLYLNVYDDEAKKRFVSNIAGAMDGISAATEKRVYEYWANVDKDLAENLKKEFTEGVKAGKFAKPE</sequence>
<dbReference type="Pfam" id="PF00199">
    <property type="entry name" value="Catalase"/>
    <property type="match status" value="1"/>
</dbReference>
<dbReference type="Proteomes" id="UP000006237">
    <property type="component" value="Unassembled WGS sequence"/>
</dbReference>
<name>A0ABP2DQJ1_9CORY</name>
<keyword evidence="4" id="KW-0479">Metal-binding</keyword>
<proteinExistence type="inferred from homology"/>
<dbReference type="PANTHER" id="PTHR11465">
    <property type="entry name" value="CATALASE"/>
    <property type="match status" value="1"/>
</dbReference>
<dbReference type="EC" id="1.11.1.6" evidence="9"/>
<evidence type="ECO:0000313" key="10">
    <source>
        <dbReference type="Proteomes" id="UP000006237"/>
    </source>
</evidence>
<evidence type="ECO:0000256" key="5">
    <source>
        <dbReference type="ARBA" id="ARBA00023002"/>
    </source>
</evidence>
<dbReference type="InterPro" id="IPR011614">
    <property type="entry name" value="Catalase_core"/>
</dbReference>